<dbReference type="OrthoDB" id="4509688at2759"/>
<gene>
    <name evidence="2" type="ORF">T310_6119</name>
</gene>
<accession>A0A0F4YNR8</accession>
<feature type="compositionally biased region" description="Polar residues" evidence="1">
    <location>
        <begin position="141"/>
        <end position="163"/>
    </location>
</feature>
<dbReference type="RefSeq" id="XP_013326501.1">
    <property type="nucleotide sequence ID" value="XM_013471047.1"/>
</dbReference>
<comment type="caution">
    <text evidence="2">The sequence shown here is derived from an EMBL/GenBank/DDBJ whole genome shotgun (WGS) entry which is preliminary data.</text>
</comment>
<dbReference type="GeneID" id="25318431"/>
<feature type="compositionally biased region" description="Low complexity" evidence="1">
    <location>
        <begin position="290"/>
        <end position="305"/>
    </location>
</feature>
<dbReference type="AlphaFoldDB" id="A0A0F4YNR8"/>
<name>A0A0F4YNR8_RASE3</name>
<feature type="compositionally biased region" description="Low complexity" evidence="1">
    <location>
        <begin position="222"/>
        <end position="256"/>
    </location>
</feature>
<evidence type="ECO:0000313" key="2">
    <source>
        <dbReference type="EMBL" id="KKA19889.1"/>
    </source>
</evidence>
<feature type="compositionally biased region" description="Polar residues" evidence="1">
    <location>
        <begin position="104"/>
        <end position="115"/>
    </location>
</feature>
<reference evidence="2 3" key="1">
    <citation type="submission" date="2015-04" db="EMBL/GenBank/DDBJ databases">
        <authorList>
            <person name="Heijne W.H."/>
            <person name="Fedorova N.D."/>
            <person name="Nierman W.C."/>
            <person name="Vollebregt A.W."/>
            <person name="Zhao Z."/>
            <person name="Wu L."/>
            <person name="Kumar M."/>
            <person name="Stam H."/>
            <person name="van den Berg M.A."/>
            <person name="Pel H.J."/>
        </authorList>
    </citation>
    <scope>NUCLEOTIDE SEQUENCE [LARGE SCALE GENOMIC DNA]</scope>
    <source>
        <strain evidence="2 3">CBS 393.64</strain>
    </source>
</reference>
<dbReference type="EMBL" id="LASV01000307">
    <property type="protein sequence ID" value="KKA19889.1"/>
    <property type="molecule type" value="Genomic_DNA"/>
</dbReference>
<proteinExistence type="predicted"/>
<feature type="compositionally biased region" description="Low complexity" evidence="1">
    <location>
        <begin position="187"/>
        <end position="197"/>
    </location>
</feature>
<organism evidence="2 3">
    <name type="scientific">Rasamsonia emersonii (strain ATCC 16479 / CBS 393.64 / IMI 116815)</name>
    <dbReference type="NCBI Taxonomy" id="1408163"/>
    <lineage>
        <taxon>Eukaryota</taxon>
        <taxon>Fungi</taxon>
        <taxon>Dikarya</taxon>
        <taxon>Ascomycota</taxon>
        <taxon>Pezizomycotina</taxon>
        <taxon>Eurotiomycetes</taxon>
        <taxon>Eurotiomycetidae</taxon>
        <taxon>Eurotiales</taxon>
        <taxon>Trichocomaceae</taxon>
        <taxon>Rasamsonia</taxon>
    </lineage>
</organism>
<evidence type="ECO:0000313" key="3">
    <source>
        <dbReference type="Proteomes" id="UP000053958"/>
    </source>
</evidence>
<dbReference type="Proteomes" id="UP000053958">
    <property type="component" value="Unassembled WGS sequence"/>
</dbReference>
<feature type="region of interest" description="Disordered" evidence="1">
    <location>
        <begin position="104"/>
        <end position="318"/>
    </location>
</feature>
<protein>
    <submittedName>
        <fullName evidence="2">Uncharacterized protein</fullName>
    </submittedName>
</protein>
<evidence type="ECO:0000256" key="1">
    <source>
        <dbReference type="SAM" id="MobiDB-lite"/>
    </source>
</evidence>
<feature type="compositionally biased region" description="Basic and acidic residues" evidence="1">
    <location>
        <begin position="164"/>
        <end position="179"/>
    </location>
</feature>
<sequence>MTLSTRPSDWDSFPLPVDWADSLTGYEFGINDKILDWDQSLFLPPSLPGSEEAYSWQLTHDESSEIENNASLWNPFELASGWSPIPEYSLPLQAQNLELSGQGILTSPLDSQNRVSSEKSRYSHTRQSVTQKQAPKRRSCRTISTSESVSTNQASDNGSSDSTIDQHRYNDVDVCDRPSKRFKTGPSSRQSDSISRSANATNDVPPWLDDPTPSPEDRRFSTRLSSPLSSPSSSSSSSLSSFSSPPSSSDTASSTSNESGIEYRLLSAPDLGPIPSIPSVPPFDYDGESSKSSPSTSTPGATSSDSAEEDILTPLEMPDGSIRYTVNWLPVEPGDIFI</sequence>
<keyword evidence="3" id="KW-1185">Reference proteome</keyword>